<dbReference type="RefSeq" id="WP_172356697.1">
    <property type="nucleotide sequence ID" value="NZ_BLLH01000006.1"/>
</dbReference>
<gene>
    <name evidence="1" type="ORF">Hs20B_12170</name>
</gene>
<keyword evidence="2" id="KW-1185">Reference proteome</keyword>
<protein>
    <submittedName>
        <fullName evidence="1">Uncharacterized protein</fullName>
    </submittedName>
</protein>
<proteinExistence type="predicted"/>
<name>A0A6A0B5W1_9LACT</name>
<reference evidence="1 2" key="1">
    <citation type="submission" date="2020-02" db="EMBL/GenBank/DDBJ databases">
        <title>Draft genome sequence of Lactococcus sp. Hs20B0-1.</title>
        <authorList>
            <person name="Noda S."/>
            <person name="Yuki M."/>
            <person name="Ohkuma M."/>
        </authorList>
    </citation>
    <scope>NUCLEOTIDE SEQUENCE [LARGE SCALE GENOMIC DNA]</scope>
    <source>
        <strain evidence="1 2">Hs20B0-1</strain>
    </source>
</reference>
<organism evidence="1 2">
    <name type="scientific">Pseudolactococcus insecticola</name>
    <dbReference type="NCBI Taxonomy" id="2709158"/>
    <lineage>
        <taxon>Bacteria</taxon>
        <taxon>Bacillati</taxon>
        <taxon>Bacillota</taxon>
        <taxon>Bacilli</taxon>
        <taxon>Lactobacillales</taxon>
        <taxon>Streptococcaceae</taxon>
        <taxon>Pseudolactococcus</taxon>
    </lineage>
</organism>
<dbReference type="AlphaFoldDB" id="A0A6A0B5W1"/>
<dbReference type="EMBL" id="BLLH01000006">
    <property type="protein sequence ID" value="GFH40819.1"/>
    <property type="molecule type" value="Genomic_DNA"/>
</dbReference>
<evidence type="ECO:0000313" key="2">
    <source>
        <dbReference type="Proteomes" id="UP000475928"/>
    </source>
</evidence>
<sequence length="80" mass="9102">MNTVRLDGNGEQLRKLYNDMKKILIRFQDYQTYRFKGMKLSKADVEITIVSIESIFQGRAVATYGFGEGMIEKYGIVVGG</sequence>
<comment type="caution">
    <text evidence="1">The sequence shown here is derived from an EMBL/GenBank/DDBJ whole genome shotgun (WGS) entry which is preliminary data.</text>
</comment>
<evidence type="ECO:0000313" key="1">
    <source>
        <dbReference type="EMBL" id="GFH40819.1"/>
    </source>
</evidence>
<dbReference type="Proteomes" id="UP000475928">
    <property type="component" value="Unassembled WGS sequence"/>
</dbReference>
<accession>A0A6A0B5W1</accession>